<proteinExistence type="predicted"/>
<protein>
    <submittedName>
        <fullName evidence="1">Uncharacterized protein</fullName>
    </submittedName>
</protein>
<organism evidence="1 2">
    <name type="scientific">Kistimonas scapharcae</name>
    <dbReference type="NCBI Taxonomy" id="1036133"/>
    <lineage>
        <taxon>Bacteria</taxon>
        <taxon>Pseudomonadati</taxon>
        <taxon>Pseudomonadota</taxon>
        <taxon>Gammaproteobacteria</taxon>
        <taxon>Oceanospirillales</taxon>
        <taxon>Endozoicomonadaceae</taxon>
        <taxon>Kistimonas</taxon>
    </lineage>
</organism>
<dbReference type="Proteomes" id="UP001500604">
    <property type="component" value="Unassembled WGS sequence"/>
</dbReference>
<evidence type="ECO:0000313" key="1">
    <source>
        <dbReference type="EMBL" id="GAA4649200.1"/>
    </source>
</evidence>
<reference evidence="2" key="1">
    <citation type="journal article" date="2019" name="Int. J. Syst. Evol. Microbiol.">
        <title>The Global Catalogue of Microorganisms (GCM) 10K type strain sequencing project: providing services to taxonomists for standard genome sequencing and annotation.</title>
        <authorList>
            <consortium name="The Broad Institute Genomics Platform"/>
            <consortium name="The Broad Institute Genome Sequencing Center for Infectious Disease"/>
            <person name="Wu L."/>
            <person name="Ma J."/>
        </authorList>
    </citation>
    <scope>NUCLEOTIDE SEQUENCE [LARGE SCALE GENOMIC DNA]</scope>
    <source>
        <strain evidence="2">JCM 17805</strain>
    </source>
</reference>
<comment type="caution">
    <text evidence="1">The sequence shown here is derived from an EMBL/GenBank/DDBJ whole genome shotgun (WGS) entry which is preliminary data.</text>
</comment>
<gene>
    <name evidence="1" type="ORF">GCM10023116_14740</name>
</gene>
<evidence type="ECO:0000313" key="2">
    <source>
        <dbReference type="Proteomes" id="UP001500604"/>
    </source>
</evidence>
<sequence length="69" mass="7400">MVPTGMTYIVAVAAFGGHLKQRHDGLPLLSVGLYPVAVNLDCDQVCHLMSNDMMDKMGRILPVEGGVES</sequence>
<keyword evidence="2" id="KW-1185">Reference proteome</keyword>
<accession>A0ABP8UZC2</accession>
<dbReference type="EMBL" id="BAABFL010000124">
    <property type="protein sequence ID" value="GAA4649200.1"/>
    <property type="molecule type" value="Genomic_DNA"/>
</dbReference>
<name>A0ABP8UZC2_9GAMM</name>